<dbReference type="EMBL" id="CP019645">
    <property type="protein sequence ID" value="AQQ58945.1"/>
    <property type="molecule type" value="Genomic_DNA"/>
</dbReference>
<gene>
    <name evidence="2" type="ORF">XJ32_01205</name>
</gene>
<organism evidence="2 3">
    <name type="scientific">Helicobacter bilis</name>
    <dbReference type="NCBI Taxonomy" id="37372"/>
    <lineage>
        <taxon>Bacteria</taxon>
        <taxon>Pseudomonadati</taxon>
        <taxon>Campylobacterota</taxon>
        <taxon>Epsilonproteobacteria</taxon>
        <taxon>Campylobacterales</taxon>
        <taxon>Helicobacteraceae</taxon>
        <taxon>Helicobacter</taxon>
    </lineage>
</organism>
<keyword evidence="1" id="KW-0472">Membrane</keyword>
<evidence type="ECO:0000313" key="2">
    <source>
        <dbReference type="EMBL" id="AQQ58945.1"/>
    </source>
</evidence>
<proteinExistence type="predicted"/>
<protein>
    <submittedName>
        <fullName evidence="2">Uncharacterized protein</fullName>
    </submittedName>
</protein>
<name>A0A1Q2LEU7_9HELI</name>
<feature type="transmembrane region" description="Helical" evidence="1">
    <location>
        <begin position="76"/>
        <end position="95"/>
    </location>
</feature>
<evidence type="ECO:0000313" key="3">
    <source>
        <dbReference type="Proteomes" id="UP000188298"/>
    </source>
</evidence>
<dbReference type="RefSeq" id="WP_077388080.1">
    <property type="nucleotide sequence ID" value="NZ_CP019645.1"/>
</dbReference>
<feature type="transmembrane region" description="Helical" evidence="1">
    <location>
        <begin position="49"/>
        <end position="70"/>
    </location>
</feature>
<dbReference type="AlphaFoldDB" id="A0A1Q2LEU7"/>
<dbReference type="Proteomes" id="UP000188298">
    <property type="component" value="Chromosome"/>
</dbReference>
<evidence type="ECO:0000256" key="1">
    <source>
        <dbReference type="SAM" id="Phobius"/>
    </source>
</evidence>
<reference evidence="2 3" key="1">
    <citation type="submission" date="2017-02" db="EMBL/GenBank/DDBJ databases">
        <title>Whole genome sequencing of Helicobacter bilis strain AAQJH.</title>
        <authorList>
            <person name="Conlan S."/>
            <person name="Thomas P.J."/>
            <person name="Mullikin J."/>
            <person name="Palmore T.N."/>
            <person name="Frank K.M."/>
            <person name="Segre J.A."/>
        </authorList>
    </citation>
    <scope>NUCLEOTIDE SEQUENCE [LARGE SCALE GENOMIC DNA]</scope>
    <source>
        <strain evidence="2 3">AAQJH</strain>
    </source>
</reference>
<keyword evidence="1" id="KW-1133">Transmembrane helix</keyword>
<dbReference type="KEGG" id="hbl:XJ32_01205"/>
<keyword evidence="1" id="KW-0812">Transmembrane</keyword>
<sequence>MLYRACEVCGEKFNLLTLDSTGENKYDIMCECQKCKTKYKVSKINKKKVYVATIPLAIICVLGYVLFDLYLVVDLFYAKVIIACVLFIPGVIIFINHVKNLKFEKIDESDIGNTNEQSSQHSK</sequence>
<accession>A0A1Q2LEU7</accession>